<dbReference type="InterPro" id="IPR002797">
    <property type="entry name" value="Polysacc_synth"/>
</dbReference>
<proteinExistence type="predicted"/>
<evidence type="ECO:0000256" key="1">
    <source>
        <dbReference type="ARBA" id="ARBA00004651"/>
    </source>
</evidence>
<dbReference type="AlphaFoldDB" id="A0AAE4ALB3"/>
<comment type="subcellular location">
    <subcellularLocation>
        <location evidence="1">Cell membrane</location>
        <topology evidence="1">Multi-pass membrane protein</topology>
    </subcellularLocation>
</comment>
<feature type="transmembrane region" description="Helical" evidence="6">
    <location>
        <begin position="13"/>
        <end position="34"/>
    </location>
</feature>
<evidence type="ECO:0000256" key="5">
    <source>
        <dbReference type="ARBA" id="ARBA00023136"/>
    </source>
</evidence>
<dbReference type="Proteomes" id="UP001241537">
    <property type="component" value="Unassembled WGS sequence"/>
</dbReference>
<dbReference type="InterPro" id="IPR050833">
    <property type="entry name" value="Poly_Biosynth_Transport"/>
</dbReference>
<reference evidence="7" key="1">
    <citation type="submission" date="2023-07" db="EMBL/GenBank/DDBJ databases">
        <title>Genomic Encyclopedia of Type Strains, Phase IV (KMG-IV): sequencing the most valuable type-strain genomes for metagenomic binning, comparative biology and taxonomic classification.</title>
        <authorList>
            <person name="Goeker M."/>
        </authorList>
    </citation>
    <scope>NUCLEOTIDE SEQUENCE</scope>
    <source>
        <strain evidence="7">DSM 19659</strain>
    </source>
</reference>
<feature type="transmembrane region" description="Helical" evidence="6">
    <location>
        <begin position="195"/>
        <end position="217"/>
    </location>
</feature>
<organism evidence="7 8">
    <name type="scientific">Moryella indoligenes</name>
    <dbReference type="NCBI Taxonomy" id="371674"/>
    <lineage>
        <taxon>Bacteria</taxon>
        <taxon>Bacillati</taxon>
        <taxon>Bacillota</taxon>
        <taxon>Clostridia</taxon>
        <taxon>Lachnospirales</taxon>
        <taxon>Lachnospiraceae</taxon>
        <taxon>Moryella</taxon>
    </lineage>
</organism>
<feature type="transmembrane region" description="Helical" evidence="6">
    <location>
        <begin position="46"/>
        <end position="68"/>
    </location>
</feature>
<dbReference type="EMBL" id="JAUSTO010000010">
    <property type="protein sequence ID" value="MDQ0152980.1"/>
    <property type="molecule type" value="Genomic_DNA"/>
</dbReference>
<feature type="transmembrane region" description="Helical" evidence="6">
    <location>
        <begin position="74"/>
        <end position="95"/>
    </location>
</feature>
<dbReference type="Pfam" id="PF01943">
    <property type="entry name" value="Polysacc_synt"/>
    <property type="match status" value="1"/>
</dbReference>
<sequence length="364" mass="40135">MLWLLGYLRGKEVFFVFILLNYFIEAFSAVLSYFCRGIDAIRQITVASIVHSVLNIVCNLLFLLVFHWGLWGYLSAMVIGGLVSNIYIFAAAGLGHYASFRLPKREVFAGMLRISIPMIAGALSWWINSASDKFILKFYAGAAAVGLYAVAGKLPTVLSLGGEVIAKAFSISAIKEYDPEDRDGFLGNSYEQIRCGMLMSASVLILFTPMLSAMLFSGEFYDAVHFVPPLILAAYINQMAWTCENLYLAMGNTKAISATAVLGAFTNICLNFLLIPYYGAFGAAVATALGFLVVWLLRYCKLRKLTMIRFHFIKEGIGMGILIFQALLPQGGSLWVGIQLACAITLGLTQHREITRLLKMLKKA</sequence>
<evidence type="ECO:0000256" key="4">
    <source>
        <dbReference type="ARBA" id="ARBA00022989"/>
    </source>
</evidence>
<evidence type="ECO:0000256" key="3">
    <source>
        <dbReference type="ARBA" id="ARBA00022692"/>
    </source>
</evidence>
<dbReference type="GO" id="GO:0005886">
    <property type="term" value="C:plasma membrane"/>
    <property type="evidence" value="ECO:0007669"/>
    <property type="project" value="UniProtKB-SubCell"/>
</dbReference>
<comment type="caution">
    <text evidence="7">The sequence shown here is derived from an EMBL/GenBank/DDBJ whole genome shotgun (WGS) entry which is preliminary data.</text>
</comment>
<feature type="transmembrane region" description="Helical" evidence="6">
    <location>
        <begin position="312"/>
        <end position="328"/>
    </location>
</feature>
<keyword evidence="4 6" id="KW-1133">Transmembrane helix</keyword>
<protein>
    <submittedName>
        <fullName evidence="7">O-antigen/teichoic acid export membrane protein</fullName>
    </submittedName>
</protein>
<feature type="transmembrane region" description="Helical" evidence="6">
    <location>
        <begin position="107"/>
        <end position="128"/>
    </location>
</feature>
<name>A0AAE4ALB3_9FIRM</name>
<keyword evidence="2" id="KW-1003">Cell membrane</keyword>
<gene>
    <name evidence="7" type="ORF">J2S20_001686</name>
</gene>
<evidence type="ECO:0000313" key="7">
    <source>
        <dbReference type="EMBL" id="MDQ0152980.1"/>
    </source>
</evidence>
<keyword evidence="3 6" id="KW-0812">Transmembrane</keyword>
<feature type="transmembrane region" description="Helical" evidence="6">
    <location>
        <begin position="134"/>
        <end position="151"/>
    </location>
</feature>
<dbReference type="PANTHER" id="PTHR30250">
    <property type="entry name" value="PST FAMILY PREDICTED COLANIC ACID TRANSPORTER"/>
    <property type="match status" value="1"/>
</dbReference>
<feature type="transmembrane region" description="Helical" evidence="6">
    <location>
        <begin position="281"/>
        <end position="300"/>
    </location>
</feature>
<evidence type="ECO:0000256" key="6">
    <source>
        <dbReference type="SAM" id="Phobius"/>
    </source>
</evidence>
<keyword evidence="5 6" id="KW-0472">Membrane</keyword>
<accession>A0AAE4ALB3</accession>
<dbReference type="PANTHER" id="PTHR30250:SF11">
    <property type="entry name" value="O-ANTIGEN TRANSPORTER-RELATED"/>
    <property type="match status" value="1"/>
</dbReference>
<evidence type="ECO:0000256" key="2">
    <source>
        <dbReference type="ARBA" id="ARBA00022475"/>
    </source>
</evidence>
<evidence type="ECO:0000313" key="8">
    <source>
        <dbReference type="Proteomes" id="UP001241537"/>
    </source>
</evidence>
<keyword evidence="8" id="KW-1185">Reference proteome</keyword>